<dbReference type="PANTHER" id="PTHR45011">
    <property type="entry name" value="DAP3-BINDING CELL DEATH ENHANCER 1"/>
    <property type="match status" value="1"/>
</dbReference>
<accession>I1X5H6</accession>
<gene>
    <name evidence="1" type="ORF">ws406H10_0039</name>
</gene>
<dbReference type="Pfam" id="PF08238">
    <property type="entry name" value="Sel1"/>
    <property type="match status" value="2"/>
</dbReference>
<dbReference type="PANTHER" id="PTHR45011:SF1">
    <property type="entry name" value="DAP3-BINDING CELL DEATH ENHANCER 1"/>
    <property type="match status" value="1"/>
</dbReference>
<evidence type="ECO:0000313" key="1">
    <source>
        <dbReference type="EMBL" id="AFI78751.1"/>
    </source>
</evidence>
<name>I1X5H6_9BACT</name>
<protein>
    <submittedName>
        <fullName evidence="1">Sel1 domain-containing protein repeat-containing protein</fullName>
    </submittedName>
</protein>
<sequence>MRQIQASSITGVPILTLPDIRSAEVHPHNPFARTARLWRRAVHGDSAAQFTLGLAHIKGNGVPRDPREGVKWLRRAARQGHIGAQLNLGVAFALGKGVRQGDMQAYMWFSLAAEGGEERALDYCLKLVKRMEPDQVEDAERMVCEYRSTAAH</sequence>
<dbReference type="InterPro" id="IPR011990">
    <property type="entry name" value="TPR-like_helical_dom_sf"/>
</dbReference>
<proteinExistence type="predicted"/>
<dbReference type="EMBL" id="JQ256789">
    <property type="protein sequence ID" value="AFI78751.1"/>
    <property type="molecule type" value="Genomic_DNA"/>
</dbReference>
<dbReference type="InterPro" id="IPR006597">
    <property type="entry name" value="Sel1-like"/>
</dbReference>
<dbReference type="SUPFAM" id="SSF81901">
    <property type="entry name" value="HCP-like"/>
    <property type="match status" value="1"/>
</dbReference>
<reference evidence="1" key="1">
    <citation type="journal article" date="2012" name="ISME J.">
        <title>Roseobacter clade bacteria are abundant in coastal sediments and encode a novel combination of sulfur oxidation genes.</title>
        <authorList>
            <person name="Lenk S."/>
            <person name="Moraru C."/>
            <person name="Hahnke S."/>
            <person name="Arnds J."/>
            <person name="Richter M."/>
            <person name="Kube M."/>
            <person name="Reinhardt R."/>
            <person name="Brinkhoff T."/>
            <person name="Harder J."/>
            <person name="Amann R."/>
            <person name="Mussmann M."/>
        </authorList>
    </citation>
    <scope>NUCLEOTIDE SEQUENCE</scope>
</reference>
<dbReference type="InterPro" id="IPR052748">
    <property type="entry name" value="ISR_Activator"/>
</dbReference>
<organism evidence="1">
    <name type="scientific">uncultured bacterium ws406H10</name>
    <dbReference type="NCBI Taxonomy" id="1131831"/>
    <lineage>
        <taxon>Bacteria</taxon>
        <taxon>environmental samples</taxon>
    </lineage>
</organism>
<dbReference type="SMART" id="SM00671">
    <property type="entry name" value="SEL1"/>
    <property type="match status" value="2"/>
</dbReference>
<dbReference type="AlphaFoldDB" id="I1X5H6"/>
<dbReference type="Gene3D" id="1.25.40.10">
    <property type="entry name" value="Tetratricopeptide repeat domain"/>
    <property type="match status" value="1"/>
</dbReference>